<evidence type="ECO:0000256" key="5">
    <source>
        <dbReference type="ARBA" id="ARBA00022777"/>
    </source>
</evidence>
<dbReference type="PANTHER" id="PTHR10344:SF4">
    <property type="entry name" value="UMP-CMP KINASE 2, MITOCHONDRIAL"/>
    <property type="match status" value="1"/>
</dbReference>
<dbReference type="GO" id="GO:0004798">
    <property type="term" value="F:dTMP kinase activity"/>
    <property type="evidence" value="ECO:0007669"/>
    <property type="project" value="UniProtKB-UniRule"/>
</dbReference>
<evidence type="ECO:0000256" key="7">
    <source>
        <dbReference type="ARBA" id="ARBA00048743"/>
    </source>
</evidence>
<dbReference type="GO" id="GO:0006235">
    <property type="term" value="P:dTTP biosynthetic process"/>
    <property type="evidence" value="ECO:0007669"/>
    <property type="project" value="UniProtKB-UniRule"/>
</dbReference>
<evidence type="ECO:0000256" key="1">
    <source>
        <dbReference type="ARBA" id="ARBA00009776"/>
    </source>
</evidence>
<keyword evidence="11" id="KW-1185">Reference proteome</keyword>
<dbReference type="GO" id="GO:0006233">
    <property type="term" value="P:dTDP biosynthetic process"/>
    <property type="evidence" value="ECO:0007669"/>
    <property type="project" value="InterPro"/>
</dbReference>
<dbReference type="OrthoDB" id="9774907at2"/>
<name>A0A540WU14_9BACT</name>
<comment type="similarity">
    <text evidence="1 8">Belongs to the thymidylate kinase family.</text>
</comment>
<dbReference type="GO" id="GO:0005829">
    <property type="term" value="C:cytosol"/>
    <property type="evidence" value="ECO:0007669"/>
    <property type="project" value="TreeGrafter"/>
</dbReference>
<dbReference type="Proteomes" id="UP000315369">
    <property type="component" value="Unassembled WGS sequence"/>
</dbReference>
<gene>
    <name evidence="8 10" type="primary">tmk</name>
    <name evidence="10" type="ORF">FJV41_29025</name>
</gene>
<evidence type="ECO:0000256" key="3">
    <source>
        <dbReference type="ARBA" id="ARBA00022727"/>
    </source>
</evidence>
<dbReference type="GO" id="GO:0005524">
    <property type="term" value="F:ATP binding"/>
    <property type="evidence" value="ECO:0007669"/>
    <property type="project" value="UniProtKB-UniRule"/>
</dbReference>
<dbReference type="SUPFAM" id="SSF52540">
    <property type="entry name" value="P-loop containing nucleoside triphosphate hydrolases"/>
    <property type="match status" value="1"/>
</dbReference>
<evidence type="ECO:0000256" key="2">
    <source>
        <dbReference type="ARBA" id="ARBA00022679"/>
    </source>
</evidence>
<evidence type="ECO:0000259" key="9">
    <source>
        <dbReference type="Pfam" id="PF02223"/>
    </source>
</evidence>
<organism evidence="10 11">
    <name type="scientific">Myxococcus llanfairpwllgwyngyllgogerychwyrndrobwllllantysiliogogogochensis</name>
    <dbReference type="NCBI Taxonomy" id="2590453"/>
    <lineage>
        <taxon>Bacteria</taxon>
        <taxon>Pseudomonadati</taxon>
        <taxon>Myxococcota</taxon>
        <taxon>Myxococcia</taxon>
        <taxon>Myxococcales</taxon>
        <taxon>Cystobacterineae</taxon>
        <taxon>Myxococcaceae</taxon>
        <taxon>Myxococcus</taxon>
    </lineage>
</organism>
<comment type="caution">
    <text evidence="10">The sequence shown here is derived from an EMBL/GenBank/DDBJ whole genome shotgun (WGS) entry which is preliminary data.</text>
</comment>
<keyword evidence="6 8" id="KW-0067">ATP-binding</keyword>
<feature type="domain" description="Thymidylate kinase-like" evidence="9">
    <location>
        <begin position="5"/>
        <end position="194"/>
    </location>
</feature>
<reference evidence="10 11" key="1">
    <citation type="submission" date="2019-06" db="EMBL/GenBank/DDBJ databases">
        <authorList>
            <person name="Livingstone P."/>
            <person name="Whitworth D."/>
        </authorList>
    </citation>
    <scope>NUCLEOTIDE SEQUENCE [LARGE SCALE GENOMIC DNA]</scope>
    <source>
        <strain evidence="10 11">AM401</strain>
    </source>
</reference>
<feature type="binding site" evidence="8">
    <location>
        <begin position="7"/>
        <end position="14"/>
    </location>
    <ligand>
        <name>ATP</name>
        <dbReference type="ChEBI" id="CHEBI:30616"/>
    </ligand>
</feature>
<protein>
    <recommendedName>
        <fullName evidence="8">Thymidylate kinase</fullName>
        <ecNumber evidence="8">2.7.4.9</ecNumber>
    </recommendedName>
    <alternativeName>
        <fullName evidence="8">dTMP kinase</fullName>
    </alternativeName>
</protein>
<dbReference type="RefSeq" id="WP_141645822.1">
    <property type="nucleotide sequence ID" value="NZ_VIFM01000139.1"/>
</dbReference>
<dbReference type="AlphaFoldDB" id="A0A540WU14"/>
<dbReference type="InterPro" id="IPR039430">
    <property type="entry name" value="Thymidylate_kin-like_dom"/>
</dbReference>
<dbReference type="Gene3D" id="3.40.50.300">
    <property type="entry name" value="P-loop containing nucleotide triphosphate hydrolases"/>
    <property type="match status" value="1"/>
</dbReference>
<dbReference type="HAMAP" id="MF_00165">
    <property type="entry name" value="Thymidylate_kinase"/>
    <property type="match status" value="1"/>
</dbReference>
<keyword evidence="3 8" id="KW-0545">Nucleotide biosynthesis</keyword>
<evidence type="ECO:0000256" key="4">
    <source>
        <dbReference type="ARBA" id="ARBA00022741"/>
    </source>
</evidence>
<keyword evidence="2 8" id="KW-0808">Transferase</keyword>
<dbReference type="GO" id="GO:0006227">
    <property type="term" value="P:dUDP biosynthetic process"/>
    <property type="evidence" value="ECO:0007669"/>
    <property type="project" value="TreeGrafter"/>
</dbReference>
<dbReference type="EC" id="2.7.4.9" evidence="8"/>
<evidence type="ECO:0000256" key="6">
    <source>
        <dbReference type="ARBA" id="ARBA00022840"/>
    </source>
</evidence>
<evidence type="ECO:0000256" key="8">
    <source>
        <dbReference type="HAMAP-Rule" id="MF_00165"/>
    </source>
</evidence>
<comment type="function">
    <text evidence="8">Phosphorylation of dTMP to form dTDP in both de novo and salvage pathways of dTTP synthesis.</text>
</comment>
<dbReference type="CDD" id="cd01672">
    <property type="entry name" value="TMPK"/>
    <property type="match status" value="1"/>
</dbReference>
<dbReference type="Pfam" id="PF02223">
    <property type="entry name" value="Thymidylate_kin"/>
    <property type="match status" value="1"/>
</dbReference>
<dbReference type="PANTHER" id="PTHR10344">
    <property type="entry name" value="THYMIDYLATE KINASE"/>
    <property type="match status" value="1"/>
</dbReference>
<dbReference type="EMBL" id="VIFM01000139">
    <property type="protein sequence ID" value="TQF12430.1"/>
    <property type="molecule type" value="Genomic_DNA"/>
</dbReference>
<proteinExistence type="inferred from homology"/>
<comment type="catalytic activity">
    <reaction evidence="7 8">
        <text>dTMP + ATP = dTDP + ADP</text>
        <dbReference type="Rhea" id="RHEA:13517"/>
        <dbReference type="ChEBI" id="CHEBI:30616"/>
        <dbReference type="ChEBI" id="CHEBI:58369"/>
        <dbReference type="ChEBI" id="CHEBI:63528"/>
        <dbReference type="ChEBI" id="CHEBI:456216"/>
        <dbReference type="EC" id="2.7.4.9"/>
    </reaction>
</comment>
<keyword evidence="5 8" id="KW-0418">Kinase</keyword>
<keyword evidence="4 8" id="KW-0547">Nucleotide-binding</keyword>
<dbReference type="InterPro" id="IPR027417">
    <property type="entry name" value="P-loop_NTPase"/>
</dbReference>
<dbReference type="NCBIfam" id="TIGR00041">
    <property type="entry name" value="DTMP_kinase"/>
    <property type="match status" value="1"/>
</dbReference>
<evidence type="ECO:0000313" key="11">
    <source>
        <dbReference type="Proteomes" id="UP000315369"/>
    </source>
</evidence>
<evidence type="ECO:0000313" key="10">
    <source>
        <dbReference type="EMBL" id="TQF12430.1"/>
    </source>
</evidence>
<accession>A0A540WU14</accession>
<dbReference type="InterPro" id="IPR018094">
    <property type="entry name" value="Thymidylate_kinase"/>
</dbReference>
<sequence length="571" mass="61910">MFIDFEGIDGSGKTTLSNLLAGRLKKLGYRVAHAREGGELRSSTARRVRELTRDARLLEMSPRAEFFLNLARDAQQLEEVVAPALSRGEVCITDRYLYSQLALSGGGRGLPMSELRPACELASQGLWPDLVILVDVDPDLARWRKRLGKAQAGRGSDGDSRKGLAGAGLAVRVRESFLALAKEDPRRWLILENNDAPLHVLEQRLVDAVVARLEGRDTPVQRIVPMSTTPVHSGPVDVEDVEPRFFQALDTVELREPSLAVWMLGGLPGLMAHQRRLAFVERFPALTARGLLGLGDEAAWTLREVLAPLAPAQVALGLGGLTGARASMMRERLYAQAPSEVLQGLKGDSSPQAWALRERGMKDGRLTDVLLGLSGVDGEESWLVREAGVQRSLFVETARSLGGLSDARADALREALLPHDRLAVLRGTQGLDTPVARGLREALAGKALKLVLRSLTGLDSQEAWALRERGSSQTKEALDSVDGMNDPRAWKLRVAHAKRWPATVLSSLKGLPLGPEARTLISRVLEARPASLPVLRNAYAVIATASTLDARGTTVRPSRVVADAATQLVEL</sequence>